<dbReference type="OrthoDB" id="505602at2"/>
<evidence type="ECO:0000256" key="1">
    <source>
        <dbReference type="ARBA" id="ARBA00009477"/>
    </source>
</evidence>
<dbReference type="Pfam" id="PF25954">
    <property type="entry name" value="Beta-barrel_RND_2"/>
    <property type="match status" value="1"/>
</dbReference>
<evidence type="ECO:0000313" key="6">
    <source>
        <dbReference type="Proteomes" id="UP000030598"/>
    </source>
</evidence>
<comment type="similarity">
    <text evidence="1">Belongs to the membrane fusion protein (MFP) (TC 8.A.1) family.</text>
</comment>
<dbReference type="PANTHER" id="PTHR30469:SF33">
    <property type="entry name" value="SLR1207 PROTEIN"/>
    <property type="match status" value="1"/>
</dbReference>
<dbReference type="GO" id="GO:1990281">
    <property type="term" value="C:efflux pump complex"/>
    <property type="evidence" value="ECO:0007669"/>
    <property type="project" value="TreeGrafter"/>
</dbReference>
<dbReference type="EMBL" id="JNAH01000007">
    <property type="protein sequence ID" value="KGF86569.1"/>
    <property type="molecule type" value="Genomic_DNA"/>
</dbReference>
<dbReference type="Gene3D" id="2.40.420.20">
    <property type="match status" value="1"/>
</dbReference>
<dbReference type="InterPro" id="IPR058647">
    <property type="entry name" value="BSH_CzcB-like"/>
</dbReference>
<dbReference type="Gene3D" id="1.10.287.470">
    <property type="entry name" value="Helix hairpin bin"/>
    <property type="match status" value="1"/>
</dbReference>
<dbReference type="InterPro" id="IPR058792">
    <property type="entry name" value="Beta-barrel_RND_2"/>
</dbReference>
<keyword evidence="2" id="KW-1133">Transmembrane helix</keyword>
<organism evidence="5 6">
    <name type="scientific">Prochlorococcus marinus str. GP2</name>
    <dbReference type="NCBI Taxonomy" id="59925"/>
    <lineage>
        <taxon>Bacteria</taxon>
        <taxon>Bacillati</taxon>
        <taxon>Cyanobacteriota</taxon>
        <taxon>Cyanophyceae</taxon>
        <taxon>Synechococcales</taxon>
        <taxon>Prochlorococcaceae</taxon>
        <taxon>Prochlorococcus</taxon>
    </lineage>
</organism>
<dbReference type="Proteomes" id="UP000030598">
    <property type="component" value="Unassembled WGS sequence"/>
</dbReference>
<dbReference type="Gene3D" id="2.40.50.100">
    <property type="match status" value="1"/>
</dbReference>
<dbReference type="NCBIfam" id="TIGR01730">
    <property type="entry name" value="RND_mfp"/>
    <property type="match status" value="1"/>
</dbReference>
<accession>A0A0A1ZEJ3</accession>
<feature type="transmembrane region" description="Helical" evidence="2">
    <location>
        <begin position="12"/>
        <end position="31"/>
    </location>
</feature>
<dbReference type="PANTHER" id="PTHR30469">
    <property type="entry name" value="MULTIDRUG RESISTANCE PROTEIN MDTA"/>
    <property type="match status" value="1"/>
</dbReference>
<evidence type="ECO:0000256" key="2">
    <source>
        <dbReference type="SAM" id="Phobius"/>
    </source>
</evidence>
<name>A0A0A1ZEJ3_PROMR</name>
<protein>
    <submittedName>
        <fullName evidence="5">Putative membrane fusion protein</fullName>
    </submittedName>
</protein>
<keyword evidence="2" id="KW-0812">Transmembrane</keyword>
<evidence type="ECO:0000259" key="3">
    <source>
        <dbReference type="Pfam" id="PF25954"/>
    </source>
</evidence>
<dbReference type="eggNOG" id="COG0845">
    <property type="taxonomic scope" value="Bacteria"/>
</dbReference>
<dbReference type="Gene3D" id="2.40.30.170">
    <property type="match status" value="1"/>
</dbReference>
<dbReference type="STRING" id="59925.EU91_1331"/>
<dbReference type="SUPFAM" id="SSF111369">
    <property type="entry name" value="HlyD-like secretion proteins"/>
    <property type="match status" value="1"/>
</dbReference>
<dbReference type="InterPro" id="IPR006143">
    <property type="entry name" value="RND_pump_MFP"/>
</dbReference>
<feature type="domain" description="CusB-like beta-barrel" evidence="3">
    <location>
        <begin position="207"/>
        <end position="281"/>
    </location>
</feature>
<dbReference type="Pfam" id="PF25973">
    <property type="entry name" value="BSH_CzcB"/>
    <property type="match status" value="1"/>
</dbReference>
<proteinExistence type="inferred from homology"/>
<dbReference type="AlphaFoldDB" id="A0A0A1ZEJ3"/>
<gene>
    <name evidence="5" type="ORF">EU91_1331</name>
</gene>
<evidence type="ECO:0000313" key="5">
    <source>
        <dbReference type="EMBL" id="KGF86569.1"/>
    </source>
</evidence>
<dbReference type="RefSeq" id="WP_032524781.1">
    <property type="nucleotide sequence ID" value="NZ_CP138934.1"/>
</dbReference>
<reference evidence="6" key="1">
    <citation type="journal article" date="2014" name="Sci. Data">
        <title>Genomes of diverse isolates of the marine cyanobacterium Prochlorococcus.</title>
        <authorList>
            <person name="Biller S."/>
            <person name="Berube P."/>
            <person name="Thompson J."/>
            <person name="Kelly L."/>
            <person name="Roggensack S."/>
            <person name="Awad L."/>
            <person name="Roache-Johnson K."/>
            <person name="Ding H."/>
            <person name="Giovannoni S.J."/>
            <person name="Moore L.R."/>
            <person name="Chisholm S.W."/>
        </authorList>
    </citation>
    <scope>NUCLEOTIDE SEQUENCE [LARGE SCALE GENOMIC DNA]</scope>
    <source>
        <strain evidence="6">GP2</strain>
    </source>
</reference>
<dbReference type="GO" id="GO:0015562">
    <property type="term" value="F:efflux transmembrane transporter activity"/>
    <property type="evidence" value="ECO:0007669"/>
    <property type="project" value="TreeGrafter"/>
</dbReference>
<evidence type="ECO:0000259" key="4">
    <source>
        <dbReference type="Pfam" id="PF25973"/>
    </source>
</evidence>
<keyword evidence="2" id="KW-0472">Membrane</keyword>
<comment type="caution">
    <text evidence="5">The sequence shown here is derived from an EMBL/GenBank/DDBJ whole genome shotgun (WGS) entry which is preliminary data.</text>
</comment>
<sequence>MFDLIKKNINLRSGIILLFLTIFFVVITNSFKKNKSKDISDFVVQVEKGILSDSINTSGEVKAIRTSNIGPRKQGVIKEIKVDEGDLVKKDQVLASLDDEDFIYKIEELELNVEKQKSEFLRREYLYQEGAVSKEDYESYKNNYNISSAKLNDAKAEKSFYLIKAPYGGKITAKYAEIGSYVTPSTNLSSDPKTKNFIFELSEGLEIVAKVPESDIGRIKIGQEASVRIEAYPSKKYNAIVKKIATRAVKDNNVTSFEVTLNFRDISEEIKIGMTADLEFRVEGNEEKILVPTVSIVTEKGEKGILKVDKNNSPKFEKIEIGISSGNKTSVIDGLEPGEQIFIDIPPWAKKRK</sequence>
<feature type="domain" description="CzcB-like barrel-sandwich hybrid" evidence="4">
    <location>
        <begin position="65"/>
        <end position="188"/>
    </location>
</feature>